<keyword evidence="10" id="KW-0560">Oxidoreductase</keyword>
<dbReference type="InterPro" id="IPR017900">
    <property type="entry name" value="4Fe4S_Fe_S_CS"/>
</dbReference>
<organism evidence="18 19">
    <name type="scientific">Vulcanisaeta souniana JCM 11219</name>
    <dbReference type="NCBI Taxonomy" id="1293586"/>
    <lineage>
        <taxon>Archaea</taxon>
        <taxon>Thermoproteota</taxon>
        <taxon>Thermoprotei</taxon>
        <taxon>Thermoproteales</taxon>
        <taxon>Thermoproteaceae</taxon>
        <taxon>Vulcanisaeta</taxon>
    </lineage>
</organism>
<dbReference type="NCBIfam" id="TIGR00384">
    <property type="entry name" value="dhsB"/>
    <property type="match status" value="1"/>
</dbReference>
<evidence type="ECO:0000256" key="13">
    <source>
        <dbReference type="ARBA" id="ARBA00023291"/>
    </source>
</evidence>
<evidence type="ECO:0000256" key="14">
    <source>
        <dbReference type="ARBA" id="ARBA00034078"/>
    </source>
</evidence>
<comment type="cofactor">
    <cofactor evidence="2">
        <name>[4Fe-4S] cluster</name>
        <dbReference type="ChEBI" id="CHEBI:49883"/>
    </cofactor>
</comment>
<evidence type="ECO:0000256" key="12">
    <source>
        <dbReference type="ARBA" id="ARBA00023014"/>
    </source>
</evidence>
<dbReference type="GO" id="GO:0051538">
    <property type="term" value="F:3 iron, 4 sulfur cluster binding"/>
    <property type="evidence" value="ECO:0007669"/>
    <property type="project" value="UniProtKB-KW"/>
</dbReference>
<evidence type="ECO:0000256" key="4">
    <source>
        <dbReference type="ARBA" id="ARBA00009433"/>
    </source>
</evidence>
<dbReference type="InterPro" id="IPR025192">
    <property type="entry name" value="Succ_DH/fum_Rdtase_N"/>
</dbReference>
<sequence>MPVYNYVSSQQAGSALQTTVSTEKITITKPPLGSPVRRTYTFRVKRYDPEKGRYYWREYRVELTNHETVLDGLLKIKWNQDLTLSFRYSCRMGICGSCGMLINGTPRLACETKPYDLGTEVITVEPLSNFEPIKDLAADFSDFFEKHRAVKPWLIRKDEAEQFEKLETYYTQTEDQLSDYLEFAYCIKCGLCYSACPMVFLNKDYLGPQALAQAYRWSADNRDEGAVLRLKVVDSERGVWSCHYSGTCSKVCPKDVDPALAINLLKNWLLSGRRRR</sequence>
<keyword evidence="8" id="KW-0001">2Fe-2S</keyword>
<feature type="domain" description="4Fe-4S ferredoxin-type" evidence="16">
    <location>
        <begin position="177"/>
        <end position="206"/>
    </location>
</feature>
<evidence type="ECO:0000313" key="20">
    <source>
        <dbReference type="Proteomes" id="UP001060771"/>
    </source>
</evidence>
<name>A0A830EBG4_9CREN</name>
<dbReference type="GO" id="GO:0022904">
    <property type="term" value="P:respiratory electron transport chain"/>
    <property type="evidence" value="ECO:0007669"/>
    <property type="project" value="TreeGrafter"/>
</dbReference>
<dbReference type="GO" id="GO:0008177">
    <property type="term" value="F:succinate dehydrogenase (quinone) activity"/>
    <property type="evidence" value="ECO:0007669"/>
    <property type="project" value="UniProtKB-EC"/>
</dbReference>
<proteinExistence type="inferred from homology"/>
<evidence type="ECO:0000313" key="17">
    <source>
        <dbReference type="EMBL" id="BDR92548.1"/>
    </source>
</evidence>
<dbReference type="PANTHER" id="PTHR11921">
    <property type="entry name" value="SUCCINATE DEHYDROGENASE IRON-SULFUR PROTEIN"/>
    <property type="match status" value="1"/>
</dbReference>
<comment type="similarity">
    <text evidence="4">Belongs to the succinate dehydrogenase/fumarate reductase iron-sulfur protein family.</text>
</comment>
<evidence type="ECO:0000256" key="2">
    <source>
        <dbReference type="ARBA" id="ARBA00001966"/>
    </source>
</evidence>
<dbReference type="EC" id="1.3.5.1" evidence="5"/>
<dbReference type="SUPFAM" id="SSF54292">
    <property type="entry name" value="2Fe-2S ferredoxin-like"/>
    <property type="match status" value="1"/>
</dbReference>
<dbReference type="EMBL" id="BMNM01000009">
    <property type="protein sequence ID" value="GGI83002.1"/>
    <property type="molecule type" value="Genomic_DNA"/>
</dbReference>
<dbReference type="PROSITE" id="PS00198">
    <property type="entry name" value="4FE4S_FER_1"/>
    <property type="match status" value="1"/>
</dbReference>
<reference evidence="17" key="4">
    <citation type="journal article" date="2023" name="Microbiol. Resour. Announc.">
        <title>Complete Genome Sequence of Vulcanisaeta souniana Strain IC-059, a Hyperthermophilic Archaeon Isolated from Hot Spring Water in Japan.</title>
        <authorList>
            <person name="Kato S."/>
            <person name="Itoh T."/>
            <person name="Wu L."/>
            <person name="Ma J."/>
            <person name="Ohkuma M."/>
        </authorList>
    </citation>
    <scope>NUCLEOTIDE SEQUENCE</scope>
    <source>
        <strain evidence="17">JCM 11219</strain>
    </source>
</reference>
<dbReference type="GO" id="GO:0051539">
    <property type="term" value="F:4 iron, 4 sulfur cluster binding"/>
    <property type="evidence" value="ECO:0007669"/>
    <property type="project" value="UniProtKB-KW"/>
</dbReference>
<evidence type="ECO:0000256" key="7">
    <source>
        <dbReference type="ARBA" id="ARBA00022532"/>
    </source>
</evidence>
<evidence type="ECO:0000256" key="8">
    <source>
        <dbReference type="ARBA" id="ARBA00022714"/>
    </source>
</evidence>
<evidence type="ECO:0000256" key="6">
    <source>
        <dbReference type="ARBA" id="ARBA00022485"/>
    </source>
</evidence>
<dbReference type="CDD" id="cd00207">
    <property type="entry name" value="fer2"/>
    <property type="match status" value="1"/>
</dbReference>
<evidence type="ECO:0000256" key="9">
    <source>
        <dbReference type="ARBA" id="ARBA00022723"/>
    </source>
</evidence>
<dbReference type="NCBIfam" id="NF004616">
    <property type="entry name" value="PRK05950.1"/>
    <property type="match status" value="1"/>
</dbReference>
<evidence type="ECO:0000259" key="16">
    <source>
        <dbReference type="PROSITE" id="PS51379"/>
    </source>
</evidence>
<dbReference type="Gene3D" id="1.10.1060.10">
    <property type="entry name" value="Alpha-helical ferredoxin"/>
    <property type="match status" value="1"/>
</dbReference>
<reference evidence="18" key="2">
    <citation type="submission" date="2020-09" db="EMBL/GenBank/DDBJ databases">
        <authorList>
            <person name="Sun Q."/>
            <person name="Ohkuma M."/>
        </authorList>
    </citation>
    <scope>NUCLEOTIDE SEQUENCE</scope>
    <source>
        <strain evidence="18">JCM 11219</strain>
    </source>
</reference>
<reference evidence="18" key="1">
    <citation type="journal article" date="2014" name="Int. J. Syst. Evol. Microbiol.">
        <title>Complete genome sequence of Corynebacterium casei LMG S-19264T (=DSM 44701T), isolated from a smear-ripened cheese.</title>
        <authorList>
            <consortium name="US DOE Joint Genome Institute (JGI-PGF)"/>
            <person name="Walter F."/>
            <person name="Albersmeier A."/>
            <person name="Kalinowski J."/>
            <person name="Ruckert C."/>
        </authorList>
    </citation>
    <scope>NUCLEOTIDE SEQUENCE</scope>
    <source>
        <strain evidence="18">JCM 11219</strain>
    </source>
</reference>
<feature type="domain" description="2Fe-2S ferredoxin-type" evidence="15">
    <location>
        <begin position="40"/>
        <end position="127"/>
    </location>
</feature>
<evidence type="ECO:0000256" key="11">
    <source>
        <dbReference type="ARBA" id="ARBA00023004"/>
    </source>
</evidence>
<dbReference type="InterPro" id="IPR036010">
    <property type="entry name" value="2Fe-2S_ferredoxin-like_sf"/>
</dbReference>
<dbReference type="Pfam" id="PF13183">
    <property type="entry name" value="Fer4_8"/>
    <property type="match status" value="1"/>
</dbReference>
<keyword evidence="9" id="KW-0479">Metal-binding</keyword>
<protein>
    <recommendedName>
        <fullName evidence="5">succinate dehydrogenase</fullName>
        <ecNumber evidence="5">1.3.5.1</ecNumber>
    </recommendedName>
</protein>
<keyword evidence="7" id="KW-0816">Tricarboxylic acid cycle</keyword>
<dbReference type="PROSITE" id="PS51085">
    <property type="entry name" value="2FE2S_FER_2"/>
    <property type="match status" value="1"/>
</dbReference>
<dbReference type="EMBL" id="AP026830">
    <property type="protein sequence ID" value="BDR92548.1"/>
    <property type="molecule type" value="Genomic_DNA"/>
</dbReference>
<dbReference type="InterPro" id="IPR001041">
    <property type="entry name" value="2Fe-2S_ferredoxin-type"/>
</dbReference>
<keyword evidence="12" id="KW-0411">Iron-sulfur</keyword>
<evidence type="ECO:0000313" key="18">
    <source>
        <dbReference type="EMBL" id="GGI83002.1"/>
    </source>
</evidence>
<dbReference type="GO" id="GO:0046872">
    <property type="term" value="F:metal ion binding"/>
    <property type="evidence" value="ECO:0007669"/>
    <property type="project" value="UniProtKB-KW"/>
</dbReference>
<evidence type="ECO:0000256" key="1">
    <source>
        <dbReference type="ARBA" id="ARBA00001927"/>
    </source>
</evidence>
<dbReference type="Proteomes" id="UP001060771">
    <property type="component" value="Chromosome"/>
</dbReference>
<accession>A0A830EBG4</accession>
<dbReference type="FunFam" id="1.10.1060.10:FF:000003">
    <property type="entry name" value="Succinate dehydrogenase iron-sulfur subunit"/>
    <property type="match status" value="1"/>
</dbReference>
<dbReference type="InterPro" id="IPR006058">
    <property type="entry name" value="2Fe2S_fd_BS"/>
</dbReference>
<evidence type="ECO:0000256" key="5">
    <source>
        <dbReference type="ARBA" id="ARBA00012792"/>
    </source>
</evidence>
<comment type="pathway">
    <text evidence="3">Carbohydrate metabolism; tricarboxylic acid cycle.</text>
</comment>
<keyword evidence="11" id="KW-0408">Iron</keyword>
<dbReference type="InterPro" id="IPR012675">
    <property type="entry name" value="Beta-grasp_dom_sf"/>
</dbReference>
<dbReference type="AlphaFoldDB" id="A0A830EBG4"/>
<evidence type="ECO:0000256" key="10">
    <source>
        <dbReference type="ARBA" id="ARBA00023002"/>
    </source>
</evidence>
<dbReference type="PROSITE" id="PS51379">
    <property type="entry name" value="4FE4S_FER_2"/>
    <property type="match status" value="1"/>
</dbReference>
<reference evidence="20" key="3">
    <citation type="submission" date="2022-09" db="EMBL/GenBank/DDBJ databases">
        <title>Complete genome sequence of Vulcanisaeta souniana.</title>
        <authorList>
            <person name="Kato S."/>
            <person name="Itoh T."/>
            <person name="Ohkuma M."/>
        </authorList>
    </citation>
    <scope>NUCLEOTIDE SEQUENCE [LARGE SCALE GENOMIC DNA]</scope>
    <source>
        <strain evidence="20">JCM 11219</strain>
    </source>
</reference>
<dbReference type="SUPFAM" id="SSF46548">
    <property type="entry name" value="alpha-helical ferredoxin"/>
    <property type="match status" value="1"/>
</dbReference>
<evidence type="ECO:0000256" key="3">
    <source>
        <dbReference type="ARBA" id="ARBA00005163"/>
    </source>
</evidence>
<dbReference type="PANTHER" id="PTHR11921:SF29">
    <property type="entry name" value="SUCCINATE DEHYDROGENASE [UBIQUINONE] IRON-SULFUR SUBUNIT, MITOCHONDRIAL"/>
    <property type="match status" value="1"/>
</dbReference>
<dbReference type="Proteomes" id="UP000657075">
    <property type="component" value="Unassembled WGS sequence"/>
</dbReference>
<keyword evidence="6" id="KW-0004">4Fe-4S</keyword>
<keyword evidence="13" id="KW-0003">3Fe-4S</keyword>
<keyword evidence="20" id="KW-1185">Reference proteome</keyword>
<dbReference type="PROSITE" id="PS00197">
    <property type="entry name" value="2FE2S_FER_1"/>
    <property type="match status" value="1"/>
</dbReference>
<evidence type="ECO:0000313" key="19">
    <source>
        <dbReference type="Proteomes" id="UP000657075"/>
    </source>
</evidence>
<dbReference type="Gene3D" id="3.10.20.30">
    <property type="match status" value="1"/>
</dbReference>
<comment type="cofactor">
    <cofactor evidence="1">
        <name>[3Fe-4S] cluster</name>
        <dbReference type="ChEBI" id="CHEBI:21137"/>
    </cofactor>
</comment>
<dbReference type="InterPro" id="IPR050573">
    <property type="entry name" value="SDH/FRD_Iron-Sulfur"/>
</dbReference>
<evidence type="ECO:0000259" key="15">
    <source>
        <dbReference type="PROSITE" id="PS51085"/>
    </source>
</evidence>
<comment type="cofactor">
    <cofactor evidence="14">
        <name>[2Fe-2S] cluster</name>
        <dbReference type="ChEBI" id="CHEBI:190135"/>
    </cofactor>
</comment>
<dbReference type="Pfam" id="PF13085">
    <property type="entry name" value="Fer2_3"/>
    <property type="match status" value="1"/>
</dbReference>
<gene>
    <name evidence="18" type="ORF">GCM10007112_19740</name>
    <name evidence="17" type="ORF">Vsou_16410</name>
</gene>
<dbReference type="InterPro" id="IPR004489">
    <property type="entry name" value="Succ_DH/fum_Rdtase_Fe-S"/>
</dbReference>
<dbReference type="GO" id="GO:0009055">
    <property type="term" value="F:electron transfer activity"/>
    <property type="evidence" value="ECO:0007669"/>
    <property type="project" value="InterPro"/>
</dbReference>
<dbReference type="InterPro" id="IPR017896">
    <property type="entry name" value="4Fe4S_Fe-S-bd"/>
</dbReference>
<dbReference type="GO" id="GO:0006099">
    <property type="term" value="P:tricarboxylic acid cycle"/>
    <property type="evidence" value="ECO:0007669"/>
    <property type="project" value="UniProtKB-KW"/>
</dbReference>
<dbReference type="InterPro" id="IPR009051">
    <property type="entry name" value="Helical_ferredxn"/>
</dbReference>
<dbReference type="GO" id="GO:0051537">
    <property type="term" value="F:2 iron, 2 sulfur cluster binding"/>
    <property type="evidence" value="ECO:0007669"/>
    <property type="project" value="UniProtKB-KW"/>
</dbReference>